<dbReference type="PIRSF" id="PIRSF005799">
    <property type="entry name" value="UDP-gal_transpt"/>
    <property type="match status" value="1"/>
</dbReference>
<evidence type="ECO:0000256" key="6">
    <source>
        <dbReference type="ARBA" id="ARBA00023136"/>
    </source>
</evidence>
<evidence type="ECO:0000256" key="1">
    <source>
        <dbReference type="ARBA" id="ARBA00004141"/>
    </source>
</evidence>
<dbReference type="GO" id="GO:0000139">
    <property type="term" value="C:Golgi membrane"/>
    <property type="evidence" value="ECO:0000318"/>
    <property type="project" value="GO_Central"/>
</dbReference>
<dbReference type="KEGG" id="spu:588619"/>
<dbReference type="Proteomes" id="UP000007110">
    <property type="component" value="Unassembled WGS sequence"/>
</dbReference>
<feature type="transmembrane region" description="Helical" evidence="8">
    <location>
        <begin position="38"/>
        <end position="63"/>
    </location>
</feature>
<dbReference type="EnsemblMetazoa" id="XM_011662193">
    <property type="protein sequence ID" value="XP_011660495"/>
    <property type="gene ID" value="LOC588619"/>
</dbReference>
<dbReference type="AlphaFoldDB" id="A0A7M7RI39"/>
<keyword evidence="6 8" id="KW-0472">Membrane</keyword>
<feature type="transmembrane region" description="Helical" evidence="8">
    <location>
        <begin position="298"/>
        <end position="320"/>
    </location>
</feature>
<comment type="similarity">
    <text evidence="2">Belongs to the nucleotide-sugar transporter family. SLC35A subfamily.</text>
</comment>
<dbReference type="OMA" id="SCLKWAV"/>
<keyword evidence="10" id="KW-1185">Reference proteome</keyword>
<protein>
    <recommendedName>
        <fullName evidence="11">UDP-sugar transporter protein SLC35A5</fullName>
    </recommendedName>
</protein>
<dbReference type="InterPro" id="IPR007271">
    <property type="entry name" value="Nuc_sug_transpt"/>
</dbReference>
<evidence type="ECO:0000313" key="9">
    <source>
        <dbReference type="EnsemblMetazoa" id="XP_793387"/>
    </source>
</evidence>
<dbReference type="FunCoup" id="A0A7M7RI39">
    <property type="interactions" value="241"/>
</dbReference>
<organism evidence="9 10">
    <name type="scientific">Strongylocentrotus purpuratus</name>
    <name type="common">Purple sea urchin</name>
    <dbReference type="NCBI Taxonomy" id="7668"/>
    <lineage>
        <taxon>Eukaryota</taxon>
        <taxon>Metazoa</taxon>
        <taxon>Echinodermata</taxon>
        <taxon>Eleutherozoa</taxon>
        <taxon>Echinozoa</taxon>
        <taxon>Echinoidea</taxon>
        <taxon>Euechinoidea</taxon>
        <taxon>Echinacea</taxon>
        <taxon>Camarodonta</taxon>
        <taxon>Echinidea</taxon>
        <taxon>Strongylocentrotidae</taxon>
        <taxon>Strongylocentrotus</taxon>
    </lineage>
</organism>
<feature type="transmembrane region" description="Helical" evidence="8">
    <location>
        <begin position="219"/>
        <end position="243"/>
    </location>
</feature>
<dbReference type="GO" id="GO:0055085">
    <property type="term" value="P:transmembrane transport"/>
    <property type="evidence" value="ECO:0000318"/>
    <property type="project" value="GO_Central"/>
</dbReference>
<feature type="transmembrane region" description="Helical" evidence="8">
    <location>
        <begin position="332"/>
        <end position="349"/>
    </location>
</feature>
<comment type="subcellular location">
    <subcellularLocation>
        <location evidence="1">Membrane</location>
        <topology evidence="1">Multi-pass membrane protein</topology>
    </subcellularLocation>
</comment>
<keyword evidence="3" id="KW-0762">Sugar transport</keyword>
<dbReference type="KEGG" id="spu:115922694"/>
<dbReference type="InterPro" id="IPR037185">
    <property type="entry name" value="EmrE-like"/>
</dbReference>
<dbReference type="PANTHER" id="PTHR10231">
    <property type="entry name" value="NUCLEOTIDE-SUGAR TRANSMEMBRANE TRANSPORTER"/>
    <property type="match status" value="1"/>
</dbReference>
<dbReference type="Pfam" id="PF04142">
    <property type="entry name" value="Nuc_sug_transp"/>
    <property type="match status" value="1"/>
</dbReference>
<dbReference type="InParanoid" id="A0A7M7RI39"/>
<evidence type="ECO:0000256" key="4">
    <source>
        <dbReference type="ARBA" id="ARBA00022692"/>
    </source>
</evidence>
<evidence type="ECO:0000256" key="2">
    <source>
        <dbReference type="ARBA" id="ARBA00009976"/>
    </source>
</evidence>
<dbReference type="EnsemblMetazoa" id="XM_030982074">
    <property type="protein sequence ID" value="XP_030837934"/>
    <property type="gene ID" value="LOC115922694"/>
</dbReference>
<evidence type="ECO:0008006" key="11">
    <source>
        <dbReference type="Google" id="ProtNLM"/>
    </source>
</evidence>
<name>A0A7M7RI39_STRPU</name>
<evidence type="ECO:0000313" key="10">
    <source>
        <dbReference type="Proteomes" id="UP000007110"/>
    </source>
</evidence>
<dbReference type="RefSeq" id="XP_030837934.1">
    <property type="nucleotide sequence ID" value="XM_030982074.1"/>
</dbReference>
<dbReference type="GO" id="GO:0015165">
    <property type="term" value="F:pyrimidine nucleotide-sugar transmembrane transporter activity"/>
    <property type="evidence" value="ECO:0007669"/>
    <property type="project" value="InterPro"/>
</dbReference>
<dbReference type="EnsemblMetazoa" id="XM_788294">
    <property type="protein sequence ID" value="XP_793387"/>
    <property type="gene ID" value="LOC588619"/>
</dbReference>
<feature type="transmembrane region" description="Helical" evidence="8">
    <location>
        <begin position="267"/>
        <end position="286"/>
    </location>
</feature>
<sequence length="427" mass="48702">MECPSMTTVALTTVYVVLGAGRVMLMRLSANEDHKYDYLPVTVNVCAEAVKLVVCLSIMLKLEMSGKPMFKEFIQFSWPECLKFFKWSIPGLLYFFDNLIGFSVMTFFEPAVAVLLGNFTIISTSILFRLILKRKLSRVQWASLLILFLAIVSLSNQDHRSTLKGHHHTSDSLDSIDNATLYEVEILQKRHAIPAVPSDLCHRKLRHTPEPSISEASKYSFTVSFGHVLIVVQCFLSSFANIYNEKIFKEGHNEDGIYMYIVQNTRLYTFGVIFNTLTLFVIPNFRNRVFYCGMFSGYSWYSTLLIFATAALGLTTSLILKFRDNMFHVHSAQVTTVVIISLSIWLTGFQPTLDFFLQMPTVFLVIIIYNNSHLPAEPLLTPRMRYPSESTSRGQENSVRKRGTSVSEELIELTRMDEEDETTSVEL</sequence>
<keyword evidence="5 8" id="KW-1133">Transmembrane helix</keyword>
<feature type="transmembrane region" description="Helical" evidence="8">
    <location>
        <begin position="7"/>
        <end position="26"/>
    </location>
</feature>
<reference evidence="10" key="1">
    <citation type="submission" date="2015-02" db="EMBL/GenBank/DDBJ databases">
        <title>Genome sequencing for Strongylocentrotus purpuratus.</title>
        <authorList>
            <person name="Murali S."/>
            <person name="Liu Y."/>
            <person name="Vee V."/>
            <person name="English A."/>
            <person name="Wang M."/>
            <person name="Skinner E."/>
            <person name="Han Y."/>
            <person name="Muzny D.M."/>
            <person name="Worley K.C."/>
            <person name="Gibbs R.A."/>
        </authorList>
    </citation>
    <scope>NUCLEOTIDE SEQUENCE</scope>
</reference>
<dbReference type="SUPFAM" id="SSF103481">
    <property type="entry name" value="Multidrug resistance efflux transporter EmrE"/>
    <property type="match status" value="1"/>
</dbReference>
<evidence type="ECO:0000256" key="3">
    <source>
        <dbReference type="ARBA" id="ARBA00022597"/>
    </source>
</evidence>
<keyword evidence="3" id="KW-0813">Transport</keyword>
<evidence type="ECO:0000256" key="7">
    <source>
        <dbReference type="SAM" id="MobiDB-lite"/>
    </source>
</evidence>
<feature type="transmembrane region" description="Helical" evidence="8">
    <location>
        <begin position="111"/>
        <end position="132"/>
    </location>
</feature>
<feature type="region of interest" description="Disordered" evidence="7">
    <location>
        <begin position="385"/>
        <end position="427"/>
    </location>
</feature>
<feature type="transmembrane region" description="Helical" evidence="8">
    <location>
        <begin position="139"/>
        <end position="156"/>
    </location>
</feature>
<dbReference type="GeneID" id="588619"/>
<accession>A0A7M7RI39</accession>
<dbReference type="OrthoDB" id="408493at2759"/>
<reference evidence="9" key="2">
    <citation type="submission" date="2021-01" db="UniProtKB">
        <authorList>
            <consortium name="EnsemblMetazoa"/>
        </authorList>
    </citation>
    <scope>IDENTIFICATION</scope>
</reference>
<feature type="compositionally biased region" description="Acidic residues" evidence="7">
    <location>
        <begin position="417"/>
        <end position="427"/>
    </location>
</feature>
<proteinExistence type="inferred from homology"/>
<evidence type="ECO:0000256" key="8">
    <source>
        <dbReference type="SAM" id="Phobius"/>
    </source>
</evidence>
<dbReference type="RefSeq" id="XP_011660495.1">
    <property type="nucleotide sequence ID" value="XM_011662193.2"/>
</dbReference>
<keyword evidence="4 8" id="KW-0812">Transmembrane</keyword>
<evidence type="ECO:0000256" key="5">
    <source>
        <dbReference type="ARBA" id="ARBA00022989"/>
    </source>
</evidence>
<dbReference type="GeneID" id="115922694"/>
<feature type="compositionally biased region" description="Polar residues" evidence="7">
    <location>
        <begin position="388"/>
        <end position="397"/>
    </location>
</feature>
<dbReference type="GO" id="GO:0022857">
    <property type="term" value="F:transmembrane transporter activity"/>
    <property type="evidence" value="ECO:0000318"/>
    <property type="project" value="GO_Central"/>
</dbReference>
<dbReference type="RefSeq" id="XP_793387.2">
    <property type="nucleotide sequence ID" value="XM_788294.5"/>
</dbReference>